<evidence type="ECO:0000256" key="4">
    <source>
        <dbReference type="ARBA" id="ARBA00023155"/>
    </source>
</evidence>
<evidence type="ECO:0000256" key="8">
    <source>
        <dbReference type="SAM" id="MobiDB-lite"/>
    </source>
</evidence>
<dbReference type="CDD" id="cd00086">
    <property type="entry name" value="homeodomain"/>
    <property type="match status" value="1"/>
</dbReference>
<dbReference type="RefSeq" id="XP_032820629.1">
    <property type="nucleotide sequence ID" value="XM_032964738.1"/>
</dbReference>
<keyword evidence="10" id="KW-1185">Reference proteome</keyword>
<comment type="similarity">
    <text evidence="2">Belongs to the paired homeobox family. Bicoid subfamily.</text>
</comment>
<dbReference type="Pfam" id="PF00046">
    <property type="entry name" value="Homeodomain"/>
    <property type="match status" value="1"/>
</dbReference>
<accession>A0AAJ7TMJ1</accession>
<feature type="compositionally biased region" description="Low complexity" evidence="8">
    <location>
        <begin position="242"/>
        <end position="254"/>
    </location>
</feature>
<dbReference type="PROSITE" id="PS00027">
    <property type="entry name" value="HOMEOBOX_1"/>
    <property type="match status" value="1"/>
</dbReference>
<reference evidence="11" key="1">
    <citation type="submission" date="2025-08" db="UniProtKB">
        <authorList>
            <consortium name="RefSeq"/>
        </authorList>
    </citation>
    <scope>IDENTIFICATION</scope>
    <source>
        <tissue evidence="11">Sperm</tissue>
    </source>
</reference>
<dbReference type="InterPro" id="IPR009057">
    <property type="entry name" value="Homeodomain-like_sf"/>
</dbReference>
<evidence type="ECO:0000256" key="7">
    <source>
        <dbReference type="RuleBase" id="RU000682"/>
    </source>
</evidence>
<dbReference type="InterPro" id="IPR017970">
    <property type="entry name" value="Homeobox_CS"/>
</dbReference>
<evidence type="ECO:0000256" key="1">
    <source>
        <dbReference type="ARBA" id="ARBA00004123"/>
    </source>
</evidence>
<dbReference type="InterPro" id="IPR051440">
    <property type="entry name" value="Goosecoid-like_HB"/>
</dbReference>
<feature type="DNA-binding region" description="Homeobox" evidence="6">
    <location>
        <begin position="149"/>
        <end position="208"/>
    </location>
</feature>
<dbReference type="InterPro" id="IPR001356">
    <property type="entry name" value="HD"/>
</dbReference>
<evidence type="ECO:0000313" key="11">
    <source>
        <dbReference type="RefSeq" id="XP_032820629.1"/>
    </source>
</evidence>
<dbReference type="SMART" id="SM00389">
    <property type="entry name" value="HOX"/>
    <property type="match status" value="1"/>
</dbReference>
<keyword evidence="5 6" id="KW-0539">Nucleus</keyword>
<gene>
    <name evidence="11" type="primary">LOC116948254</name>
</gene>
<dbReference type="Proteomes" id="UP001318040">
    <property type="component" value="Chromosome 33"/>
</dbReference>
<keyword evidence="4 6" id="KW-0371">Homeobox</keyword>
<organism evidence="10 11">
    <name type="scientific">Petromyzon marinus</name>
    <name type="common">Sea lamprey</name>
    <dbReference type="NCBI Taxonomy" id="7757"/>
    <lineage>
        <taxon>Eukaryota</taxon>
        <taxon>Metazoa</taxon>
        <taxon>Chordata</taxon>
        <taxon>Craniata</taxon>
        <taxon>Vertebrata</taxon>
        <taxon>Cyclostomata</taxon>
        <taxon>Hyperoartia</taxon>
        <taxon>Petromyzontiformes</taxon>
        <taxon>Petromyzontidae</taxon>
        <taxon>Petromyzon</taxon>
    </lineage>
</organism>
<evidence type="ECO:0000256" key="3">
    <source>
        <dbReference type="ARBA" id="ARBA00023125"/>
    </source>
</evidence>
<comment type="subcellular location">
    <subcellularLocation>
        <location evidence="1 6 7">Nucleus</location>
    </subcellularLocation>
</comment>
<feature type="domain" description="Homeobox" evidence="9">
    <location>
        <begin position="147"/>
        <end position="207"/>
    </location>
</feature>
<dbReference type="PROSITE" id="PS50071">
    <property type="entry name" value="HOMEOBOX_2"/>
    <property type="match status" value="1"/>
</dbReference>
<dbReference type="Gene3D" id="1.10.10.60">
    <property type="entry name" value="Homeodomain-like"/>
    <property type="match status" value="1"/>
</dbReference>
<dbReference type="GO" id="GO:0000978">
    <property type="term" value="F:RNA polymerase II cis-regulatory region sequence-specific DNA binding"/>
    <property type="evidence" value="ECO:0007669"/>
    <property type="project" value="TreeGrafter"/>
</dbReference>
<keyword evidence="3 6" id="KW-0238">DNA-binding</keyword>
<evidence type="ECO:0000256" key="5">
    <source>
        <dbReference type="ARBA" id="ARBA00023242"/>
    </source>
</evidence>
<feature type="region of interest" description="Disordered" evidence="8">
    <location>
        <begin position="206"/>
        <end position="266"/>
    </location>
</feature>
<dbReference type="GO" id="GO:0000981">
    <property type="term" value="F:DNA-binding transcription factor activity, RNA polymerase II-specific"/>
    <property type="evidence" value="ECO:0007669"/>
    <property type="project" value="InterPro"/>
</dbReference>
<feature type="compositionally biased region" description="Pro residues" evidence="8">
    <location>
        <begin position="217"/>
        <end position="229"/>
    </location>
</feature>
<protein>
    <submittedName>
        <fullName evidence="11">Homeobox protein goosecoid-like</fullName>
    </submittedName>
</protein>
<evidence type="ECO:0000256" key="2">
    <source>
        <dbReference type="ARBA" id="ARBA00006503"/>
    </source>
</evidence>
<dbReference type="GO" id="GO:0005634">
    <property type="term" value="C:nucleus"/>
    <property type="evidence" value="ECO:0007669"/>
    <property type="project" value="UniProtKB-SubCell"/>
</dbReference>
<dbReference type="GeneID" id="116948254"/>
<dbReference type="AlphaFoldDB" id="A0AAJ7TMJ1"/>
<sequence>MSFSIESILSRRSRCALAGYGFLGSVIPAGASYPLGAQAAAAVEMLPAPSVALAQSFGAGFASATGAPFCPAGYRRAVAAPGALCCPPGLNPLAHLPFSKCTCGISTGFSSAGSLCPVGSSTVLPGCHLDVETLSRLELTLLGQLHRRKRRHRTIFTGEQLGALEELFQQTQYPDVNLREQLARRVHLREERVEVWFKNRRAKWRRQKRASSASSAEPPPPPPPPPPLPLQQQRASGEGPEATLLDAVAATKAAAVRESDSDTDSL</sequence>
<name>A0AAJ7TMJ1_PETMA</name>
<proteinExistence type="inferred from homology"/>
<evidence type="ECO:0000259" key="9">
    <source>
        <dbReference type="PROSITE" id="PS50071"/>
    </source>
</evidence>
<dbReference type="SUPFAM" id="SSF46689">
    <property type="entry name" value="Homeodomain-like"/>
    <property type="match status" value="1"/>
</dbReference>
<evidence type="ECO:0000256" key="6">
    <source>
        <dbReference type="PROSITE-ProRule" id="PRU00108"/>
    </source>
</evidence>
<evidence type="ECO:0000313" key="10">
    <source>
        <dbReference type="Proteomes" id="UP001318040"/>
    </source>
</evidence>
<dbReference type="KEGG" id="pmrn:116948254"/>
<dbReference type="PANTHER" id="PTHR46643">
    <property type="entry name" value="HOMEOBOX PROTEIN GOOSECOID-RELATED"/>
    <property type="match status" value="1"/>
</dbReference>
<dbReference type="PANTHER" id="PTHR46643:SF1">
    <property type="entry name" value="HOMEOBOX PROTEIN GOOSECOID-2"/>
    <property type="match status" value="1"/>
</dbReference>